<organism evidence="1 2">
    <name type="scientific">Zizania palustris</name>
    <name type="common">Northern wild rice</name>
    <dbReference type="NCBI Taxonomy" id="103762"/>
    <lineage>
        <taxon>Eukaryota</taxon>
        <taxon>Viridiplantae</taxon>
        <taxon>Streptophyta</taxon>
        <taxon>Embryophyta</taxon>
        <taxon>Tracheophyta</taxon>
        <taxon>Spermatophyta</taxon>
        <taxon>Magnoliopsida</taxon>
        <taxon>Liliopsida</taxon>
        <taxon>Poales</taxon>
        <taxon>Poaceae</taxon>
        <taxon>BOP clade</taxon>
        <taxon>Oryzoideae</taxon>
        <taxon>Oryzeae</taxon>
        <taxon>Zizaniinae</taxon>
        <taxon>Zizania</taxon>
    </lineage>
</organism>
<evidence type="ECO:0000313" key="1">
    <source>
        <dbReference type="EMBL" id="KAG8076166.1"/>
    </source>
</evidence>
<accession>A0A8J5SH93</accession>
<dbReference type="Proteomes" id="UP000729402">
    <property type="component" value="Unassembled WGS sequence"/>
</dbReference>
<reference evidence="1" key="2">
    <citation type="submission" date="2021-02" db="EMBL/GenBank/DDBJ databases">
        <authorList>
            <person name="Kimball J.A."/>
            <person name="Haas M.W."/>
            <person name="Macchietto M."/>
            <person name="Kono T."/>
            <person name="Duquette J."/>
            <person name="Shao M."/>
        </authorList>
    </citation>
    <scope>NUCLEOTIDE SEQUENCE</scope>
    <source>
        <tissue evidence="1">Fresh leaf tissue</tissue>
    </source>
</reference>
<name>A0A8J5SH93_ZIZPA</name>
<dbReference type="PANTHER" id="PTHR47076:SF1">
    <property type="entry name" value="NHL DOMAIN PROTEIN"/>
    <property type="match status" value="1"/>
</dbReference>
<reference evidence="1" key="1">
    <citation type="journal article" date="2021" name="bioRxiv">
        <title>Whole Genome Assembly and Annotation of Northern Wild Rice, Zizania palustris L., Supports a Whole Genome Duplication in the Zizania Genus.</title>
        <authorList>
            <person name="Haas M."/>
            <person name="Kono T."/>
            <person name="Macchietto M."/>
            <person name="Millas R."/>
            <person name="McGilp L."/>
            <person name="Shao M."/>
            <person name="Duquette J."/>
            <person name="Hirsch C.N."/>
            <person name="Kimball J."/>
        </authorList>
    </citation>
    <scope>NUCLEOTIDE SEQUENCE</scope>
    <source>
        <tissue evidence="1">Fresh leaf tissue</tissue>
    </source>
</reference>
<dbReference type="EMBL" id="JAAALK010000283">
    <property type="protein sequence ID" value="KAG8076166.1"/>
    <property type="molecule type" value="Genomic_DNA"/>
</dbReference>
<sequence>MDADDGGGGGGGGGAVVAAGMDDAFLSSRWNRWCCFWGPWASSSYAPRSSRVGGCRVVAEGGGGVVASCRGEGEVVGGARRWWWRRSVDVLMKVREWSELVAGPRWKTFLRRFRRSTRHHGADSGRLNYDPLSYALNFDEGHGSCRLEDDYDGYYCDFSTRFARCRSLVINNVQPA</sequence>
<evidence type="ECO:0000313" key="2">
    <source>
        <dbReference type="Proteomes" id="UP000729402"/>
    </source>
</evidence>
<comment type="caution">
    <text evidence="1">The sequence shown here is derived from an EMBL/GenBank/DDBJ whole genome shotgun (WGS) entry which is preliminary data.</text>
</comment>
<dbReference type="OrthoDB" id="1723198at2759"/>
<keyword evidence="2" id="KW-1185">Reference proteome</keyword>
<proteinExistence type="predicted"/>
<protein>
    <submittedName>
        <fullName evidence="1">Uncharacterized protein</fullName>
    </submittedName>
</protein>
<gene>
    <name evidence="1" type="ORF">GUJ93_ZPchr0006g46142</name>
</gene>
<dbReference type="AlphaFoldDB" id="A0A8J5SH93"/>
<dbReference type="PANTHER" id="PTHR47076">
    <property type="entry name" value="NHL DOMAIN PROTEIN"/>
    <property type="match status" value="1"/>
</dbReference>